<dbReference type="PROSITE" id="PS50929">
    <property type="entry name" value="ABC_TM1F"/>
    <property type="match status" value="1"/>
</dbReference>
<dbReference type="GO" id="GO:0005524">
    <property type="term" value="F:ATP binding"/>
    <property type="evidence" value="ECO:0007669"/>
    <property type="project" value="UniProtKB-KW"/>
</dbReference>
<feature type="transmembrane region" description="Helical" evidence="5">
    <location>
        <begin position="71"/>
        <end position="88"/>
    </location>
</feature>
<dbReference type="GO" id="GO:0140359">
    <property type="term" value="F:ABC-type transporter activity"/>
    <property type="evidence" value="ECO:0007669"/>
    <property type="project" value="InterPro"/>
</dbReference>
<evidence type="ECO:0000313" key="7">
    <source>
        <dbReference type="EMBL" id="EXC09458.1"/>
    </source>
</evidence>
<dbReference type="GO" id="GO:0005886">
    <property type="term" value="C:plasma membrane"/>
    <property type="evidence" value="ECO:0007669"/>
    <property type="project" value="UniProtKB-SubCell"/>
</dbReference>
<keyword evidence="3 5" id="KW-1133">Transmembrane helix</keyword>
<comment type="subcellular location">
    <subcellularLocation>
        <location evidence="1">Cell membrane</location>
        <topology evidence="1">Multi-pass membrane protein</topology>
    </subcellularLocation>
</comment>
<evidence type="ECO:0000256" key="2">
    <source>
        <dbReference type="ARBA" id="ARBA00022692"/>
    </source>
</evidence>
<dbReference type="SUPFAM" id="SSF90123">
    <property type="entry name" value="ABC transporter transmembrane region"/>
    <property type="match status" value="1"/>
</dbReference>
<name>A0A009Q3U8_ACIBA</name>
<proteinExistence type="predicted"/>
<keyword evidence="7" id="KW-0547">Nucleotide-binding</keyword>
<evidence type="ECO:0000256" key="5">
    <source>
        <dbReference type="SAM" id="Phobius"/>
    </source>
</evidence>
<evidence type="ECO:0000313" key="8">
    <source>
        <dbReference type="Proteomes" id="UP000021108"/>
    </source>
</evidence>
<dbReference type="EMBL" id="JEXD01000002">
    <property type="protein sequence ID" value="EXC09458.1"/>
    <property type="molecule type" value="Genomic_DNA"/>
</dbReference>
<feature type="transmembrane region" description="Helical" evidence="5">
    <location>
        <begin position="161"/>
        <end position="187"/>
    </location>
</feature>
<evidence type="ECO:0000256" key="3">
    <source>
        <dbReference type="ARBA" id="ARBA00022989"/>
    </source>
</evidence>
<dbReference type="Gene3D" id="1.20.1560.10">
    <property type="entry name" value="ABC transporter type 1, transmembrane domain"/>
    <property type="match status" value="1"/>
</dbReference>
<keyword evidence="4 5" id="KW-0472">Membrane</keyword>
<evidence type="ECO:0000256" key="1">
    <source>
        <dbReference type="ARBA" id="ARBA00004651"/>
    </source>
</evidence>
<dbReference type="InterPro" id="IPR011527">
    <property type="entry name" value="ABC1_TM_dom"/>
</dbReference>
<dbReference type="AlphaFoldDB" id="A0A009Q3U8"/>
<organism evidence="7 8">
    <name type="scientific">Acinetobacter baumannii 625974</name>
    <dbReference type="NCBI Taxonomy" id="1310607"/>
    <lineage>
        <taxon>Bacteria</taxon>
        <taxon>Pseudomonadati</taxon>
        <taxon>Pseudomonadota</taxon>
        <taxon>Gammaproteobacteria</taxon>
        <taxon>Moraxellales</taxon>
        <taxon>Moraxellaceae</taxon>
        <taxon>Acinetobacter</taxon>
        <taxon>Acinetobacter calcoaceticus/baumannii complex</taxon>
    </lineage>
</organism>
<dbReference type="InterPro" id="IPR036640">
    <property type="entry name" value="ABC1_TM_sf"/>
</dbReference>
<feature type="transmembrane region" description="Helical" evidence="5">
    <location>
        <begin position="31"/>
        <end position="51"/>
    </location>
</feature>
<reference evidence="7 8" key="1">
    <citation type="submission" date="2014-02" db="EMBL/GenBank/DDBJ databases">
        <title>Comparative genomics and transcriptomics to identify genetic mechanisms underlying the emergence of carbapenem resistant Acinetobacter baumannii (CRAb).</title>
        <authorList>
            <person name="Harris A.D."/>
            <person name="Johnson K.J."/>
            <person name="George J."/>
            <person name="Shefchek K."/>
            <person name="Daugherty S.C."/>
            <person name="Parankush S."/>
            <person name="Sadzewicz L."/>
            <person name="Tallon L."/>
            <person name="Sengamalay N."/>
            <person name="Hazen T.H."/>
            <person name="Rasko D.A."/>
        </authorList>
    </citation>
    <scope>NUCLEOTIDE SEQUENCE [LARGE SCALE GENOMIC DNA]</scope>
    <source>
        <strain evidence="7 8">625974</strain>
    </source>
</reference>
<gene>
    <name evidence="7" type="primary">abcb6</name>
    <name evidence="7" type="ORF">J506_0297</name>
</gene>
<evidence type="ECO:0000259" key="6">
    <source>
        <dbReference type="PROSITE" id="PS50929"/>
    </source>
</evidence>
<feature type="domain" description="ABC transmembrane type-1" evidence="6">
    <location>
        <begin position="32"/>
        <end position="175"/>
    </location>
</feature>
<protein>
    <submittedName>
        <fullName evidence="7">ABC transporter, ATP-binding/permease domain protein</fullName>
    </submittedName>
</protein>
<accession>A0A009Q3U8</accession>
<evidence type="ECO:0000256" key="4">
    <source>
        <dbReference type="ARBA" id="ARBA00023136"/>
    </source>
</evidence>
<comment type="caution">
    <text evidence="7">The sequence shown here is derived from an EMBL/GenBank/DDBJ whole genome shotgun (WGS) entry which is preliminary data.</text>
</comment>
<dbReference type="PATRIC" id="fig|1310607.3.peg.297"/>
<keyword evidence="2 5" id="KW-0812">Transmembrane</keyword>
<sequence length="194" mass="22556">MKFLLSSQDIQNYKFIWNISKENYVKQKSSMFLMFLLVLFSAFFTTLLPYLLKIIIDYSAREYNFLLDIQFPFNFLYFIVLAYAIAWLANELCNWTKNIFSAYLMVDFKGALIFAGLKNYLNLKKEEQDQIEAGAVISDLTRGSSAFGEVNLTLLLHVGPIIFQLVMIFAVLFTTISLLFSGSYYYFSSFISYK</sequence>
<keyword evidence="7" id="KW-0067">ATP-binding</keyword>
<dbReference type="Proteomes" id="UP000021108">
    <property type="component" value="Unassembled WGS sequence"/>
</dbReference>